<gene>
    <name evidence="6" type="ordered locus">RPB_2215</name>
</gene>
<dbReference type="AlphaFoldDB" id="Q2IXZ0"/>
<dbReference type="Gene3D" id="3.55.50.30">
    <property type="match status" value="1"/>
</dbReference>
<evidence type="ECO:0000313" key="6">
    <source>
        <dbReference type="EMBL" id="ABD06920.1"/>
    </source>
</evidence>
<dbReference type="SUPFAM" id="SSF74653">
    <property type="entry name" value="TolA/TonB C-terminal domain"/>
    <property type="match status" value="1"/>
</dbReference>
<evidence type="ECO:0000256" key="1">
    <source>
        <dbReference type="ARBA" id="ARBA00022448"/>
    </source>
</evidence>
<dbReference type="GO" id="GO:0019867">
    <property type="term" value="C:outer membrane"/>
    <property type="evidence" value="ECO:0007669"/>
    <property type="project" value="InterPro"/>
</dbReference>
<dbReference type="HOGENOM" id="CLU_088938_1_0_5"/>
<accession>Q2IXZ0</accession>
<keyword evidence="3" id="KW-0998">Cell outer membrane</keyword>
<evidence type="ECO:0000256" key="4">
    <source>
        <dbReference type="SAM" id="SignalP"/>
    </source>
</evidence>
<feature type="chain" id="PRO_5004210065" description="Secretin/TonB short N-terminal domain-containing protein" evidence="4">
    <location>
        <begin position="22"/>
        <end position="229"/>
    </location>
</feature>
<keyword evidence="1" id="KW-0813">Transport</keyword>
<keyword evidence="7" id="KW-1185">Reference proteome</keyword>
<evidence type="ECO:0000256" key="2">
    <source>
        <dbReference type="ARBA" id="ARBA00023136"/>
    </source>
</evidence>
<dbReference type="SMART" id="SM00965">
    <property type="entry name" value="STN"/>
    <property type="match status" value="1"/>
</dbReference>
<proteinExistence type="predicted"/>
<reference evidence="6 7" key="1">
    <citation type="submission" date="2006-01" db="EMBL/GenBank/DDBJ databases">
        <title>Complete sequence of Rhodopseudomonas palustris HaA2.</title>
        <authorList>
            <consortium name="US DOE Joint Genome Institute"/>
            <person name="Copeland A."/>
            <person name="Lucas S."/>
            <person name="Lapidus A."/>
            <person name="Barry K."/>
            <person name="Detter J.C."/>
            <person name="Glavina T."/>
            <person name="Hammon N."/>
            <person name="Israni S."/>
            <person name="Pitluck S."/>
            <person name="Chain P."/>
            <person name="Malfatti S."/>
            <person name="Shin M."/>
            <person name="Vergez L."/>
            <person name="Schmutz J."/>
            <person name="Larimer F."/>
            <person name="Land M."/>
            <person name="Hauser L."/>
            <person name="Pelletier D.A."/>
            <person name="Kyrpides N."/>
            <person name="Anderson I."/>
            <person name="Oda Y."/>
            <person name="Harwood C.S."/>
            <person name="Richardson P."/>
        </authorList>
    </citation>
    <scope>NUCLEOTIDE SEQUENCE [LARGE SCALE GENOMIC DNA]</scope>
    <source>
        <strain evidence="6 7">HaA2</strain>
    </source>
</reference>
<evidence type="ECO:0000259" key="5">
    <source>
        <dbReference type="SMART" id="SM00965"/>
    </source>
</evidence>
<sequence length="229" mass="24348">MPVGRLIAAMALMLSVAVATGEEAASPAGPMTFRIPAQPLIGALQAFSQQSGVQVMFETAAAAGFNAPSVEGEFTPDMALRLLLADTDLKIRYSRSRAITLAPVTAPDPDLPPPLSLGATDLALETLHVGGRDAADANRLGEYVASVQSDIQKAMRRVNRAQGGEYRFAVRLWVDPASRAIARAELDGSTGDPARDARIADLLHTMTLSRQPPPNVPRPIRFLVSIKTL</sequence>
<evidence type="ECO:0000256" key="3">
    <source>
        <dbReference type="ARBA" id="ARBA00023237"/>
    </source>
</evidence>
<feature type="signal peptide" evidence="4">
    <location>
        <begin position="1"/>
        <end position="21"/>
    </location>
</feature>
<name>Q2IXZ0_RHOP2</name>
<dbReference type="InterPro" id="IPR011662">
    <property type="entry name" value="Secretin/TonB_short_N"/>
</dbReference>
<protein>
    <recommendedName>
        <fullName evidence="5">Secretin/TonB short N-terminal domain-containing protein</fullName>
    </recommendedName>
</protein>
<dbReference type="EMBL" id="CP000250">
    <property type="protein sequence ID" value="ABD06920.1"/>
    <property type="molecule type" value="Genomic_DNA"/>
</dbReference>
<evidence type="ECO:0000313" key="7">
    <source>
        <dbReference type="Proteomes" id="UP000008809"/>
    </source>
</evidence>
<keyword evidence="2" id="KW-0472">Membrane</keyword>
<keyword evidence="4" id="KW-0732">Signal</keyword>
<dbReference type="Proteomes" id="UP000008809">
    <property type="component" value="Chromosome"/>
</dbReference>
<feature type="domain" description="Secretin/TonB short N-terminal" evidence="5">
    <location>
        <begin position="53"/>
        <end position="104"/>
    </location>
</feature>
<dbReference type="KEGG" id="rpb:RPB_2215"/>
<dbReference type="eggNOG" id="COG4773">
    <property type="taxonomic scope" value="Bacteria"/>
</dbReference>
<organism evidence="6 7">
    <name type="scientific">Rhodopseudomonas palustris (strain HaA2)</name>
    <dbReference type="NCBI Taxonomy" id="316058"/>
    <lineage>
        <taxon>Bacteria</taxon>
        <taxon>Pseudomonadati</taxon>
        <taxon>Pseudomonadota</taxon>
        <taxon>Alphaproteobacteria</taxon>
        <taxon>Hyphomicrobiales</taxon>
        <taxon>Nitrobacteraceae</taxon>
        <taxon>Rhodopseudomonas</taxon>
    </lineage>
</organism>
<dbReference type="STRING" id="316058.RPB_2215"/>